<comment type="subcellular location">
    <subcellularLocation>
        <location evidence="1 24">Cell inner membrane</location>
        <topology evidence="1 24">Multi-pass membrane protein</topology>
    </subcellularLocation>
</comment>
<evidence type="ECO:0000313" key="25">
    <source>
        <dbReference type="EMBL" id="AOG18149.1"/>
    </source>
</evidence>
<dbReference type="AlphaFoldDB" id="A0A1B3PE69"/>
<evidence type="ECO:0000256" key="19">
    <source>
        <dbReference type="ARBA" id="ARBA00023264"/>
    </source>
</evidence>
<evidence type="ECO:0000256" key="6">
    <source>
        <dbReference type="ARBA" id="ARBA00022516"/>
    </source>
</evidence>
<sequence length="135" mass="14351">MSKTTPHQSQESGKPGNTGVKRIIKATGYSIQGLKAAFKHEAAVRQELALLSIAVILACVVDVGMIERILLIGVVVLVLIVELINSAIEAVVDRIGVERHELSGRAKDIGSAAVMVALAFAAFTWLCILASRYLG</sequence>
<comment type="cofactor">
    <cofactor evidence="23">
        <name>Mg(2+)</name>
        <dbReference type="ChEBI" id="CHEBI:18420"/>
    </cofactor>
    <text evidence="23">Mn(2+), Zn(2+), Cd(2+) and Co(2+) support activity to lesser extents.</text>
</comment>
<evidence type="ECO:0000256" key="3">
    <source>
        <dbReference type="ARBA" id="ARBA00012133"/>
    </source>
</evidence>
<evidence type="ECO:0000256" key="14">
    <source>
        <dbReference type="ARBA" id="ARBA00022842"/>
    </source>
</evidence>
<protein>
    <recommendedName>
        <fullName evidence="4 24">Diacylglycerol kinase</fullName>
        <ecNumber evidence="3 24">2.7.1.107</ecNumber>
    </recommendedName>
</protein>
<evidence type="ECO:0000256" key="1">
    <source>
        <dbReference type="ARBA" id="ARBA00004429"/>
    </source>
</evidence>
<name>A0A1B3PE69_VIBPH</name>
<evidence type="ECO:0000256" key="22">
    <source>
        <dbReference type="PIRSR" id="PIRSR600829-3"/>
    </source>
</evidence>
<feature type="binding site" evidence="21">
    <location>
        <begin position="43"/>
        <end position="47"/>
    </location>
    <ligand>
        <name>substrate</name>
    </ligand>
</feature>
<dbReference type="InterPro" id="IPR036945">
    <property type="entry name" value="DAGK_sf"/>
</dbReference>
<dbReference type="InterPro" id="IPR033718">
    <property type="entry name" value="DAGK_prok"/>
</dbReference>
<dbReference type="GO" id="GO:0006654">
    <property type="term" value="P:phosphatidic acid biosynthetic process"/>
    <property type="evidence" value="ECO:0007669"/>
    <property type="project" value="InterPro"/>
</dbReference>
<feature type="binding site" evidence="22">
    <location>
        <position position="89"/>
    </location>
    <ligand>
        <name>ATP</name>
        <dbReference type="ChEBI" id="CHEBI:30616"/>
    </ligand>
</feature>
<dbReference type="CDD" id="cd14264">
    <property type="entry name" value="DAGK_IM"/>
    <property type="match status" value="1"/>
</dbReference>
<feature type="binding site" evidence="21">
    <location>
        <position position="22"/>
    </location>
    <ligand>
        <name>substrate</name>
    </ligand>
</feature>
<organism evidence="25">
    <name type="scientific">Vibrio parahaemolyticus</name>
    <dbReference type="NCBI Taxonomy" id="670"/>
    <lineage>
        <taxon>Bacteria</taxon>
        <taxon>Pseudomonadati</taxon>
        <taxon>Pseudomonadota</taxon>
        <taxon>Gammaproteobacteria</taxon>
        <taxon>Vibrionales</taxon>
        <taxon>Vibrionaceae</taxon>
        <taxon>Vibrio</taxon>
    </lineage>
</organism>
<feature type="active site" description="Proton acceptor" evidence="20">
    <location>
        <position position="82"/>
    </location>
</feature>
<evidence type="ECO:0000256" key="8">
    <source>
        <dbReference type="ARBA" id="ARBA00022679"/>
    </source>
</evidence>
<gene>
    <name evidence="25" type="primary">dgkA</name>
</gene>
<comment type="catalytic activity">
    <reaction evidence="24">
        <text>a 1,2-diacyl-sn-glycerol + ATP = a 1,2-diacyl-sn-glycero-3-phosphate + ADP + H(+)</text>
        <dbReference type="Rhea" id="RHEA:10272"/>
        <dbReference type="ChEBI" id="CHEBI:15378"/>
        <dbReference type="ChEBI" id="CHEBI:17815"/>
        <dbReference type="ChEBI" id="CHEBI:30616"/>
        <dbReference type="ChEBI" id="CHEBI:58608"/>
        <dbReference type="ChEBI" id="CHEBI:456216"/>
        <dbReference type="EC" id="2.7.1.107"/>
    </reaction>
</comment>
<evidence type="ECO:0000256" key="7">
    <source>
        <dbReference type="ARBA" id="ARBA00022519"/>
    </source>
</evidence>
<dbReference type="GO" id="GO:0046872">
    <property type="term" value="F:metal ion binding"/>
    <property type="evidence" value="ECO:0007669"/>
    <property type="project" value="UniProtKB-KW"/>
</dbReference>
<dbReference type="PANTHER" id="PTHR34299">
    <property type="entry name" value="DIACYLGLYCEROL KINASE"/>
    <property type="match status" value="1"/>
</dbReference>
<feature type="binding site" evidence="21">
    <location>
        <position position="82"/>
    </location>
    <ligand>
        <name>substrate</name>
    </ligand>
</feature>
<feature type="binding site" evidence="22">
    <location>
        <begin position="98"/>
        <end position="100"/>
    </location>
    <ligand>
        <name>ATP</name>
        <dbReference type="ChEBI" id="CHEBI:30616"/>
    </ligand>
</feature>
<keyword evidence="10 23" id="KW-0479">Metal-binding</keyword>
<feature type="binding site" evidence="23">
    <location>
        <position position="41"/>
    </location>
    <ligand>
        <name>a divalent metal cation</name>
        <dbReference type="ChEBI" id="CHEBI:60240"/>
    </ligand>
</feature>
<feature type="binding site" evidence="22">
    <location>
        <position position="41"/>
    </location>
    <ligand>
        <name>ATP</name>
        <dbReference type="ChEBI" id="CHEBI:30616"/>
    </ligand>
</feature>
<keyword evidence="7 24" id="KW-0997">Cell inner membrane</keyword>
<dbReference type="RefSeq" id="WP_140281395.1">
    <property type="nucleotide sequence ID" value="NZ_NNEM01000019.1"/>
</dbReference>
<evidence type="ECO:0000256" key="2">
    <source>
        <dbReference type="ARBA" id="ARBA00005967"/>
    </source>
</evidence>
<feature type="binding site" evidence="21">
    <location>
        <position position="68"/>
    </location>
    <ligand>
        <name>substrate</name>
    </ligand>
</feature>
<evidence type="ECO:0000256" key="16">
    <source>
        <dbReference type="ARBA" id="ARBA00023098"/>
    </source>
</evidence>
<evidence type="ECO:0000256" key="9">
    <source>
        <dbReference type="ARBA" id="ARBA00022692"/>
    </source>
</evidence>
<keyword evidence="19 24" id="KW-1208">Phospholipid metabolism</keyword>
<dbReference type="EMBL" id="KT459786">
    <property type="protein sequence ID" value="AOG18149.1"/>
    <property type="molecule type" value="Genomic_DNA"/>
</dbReference>
<evidence type="ECO:0000256" key="17">
    <source>
        <dbReference type="ARBA" id="ARBA00023136"/>
    </source>
</evidence>
<evidence type="ECO:0000256" key="23">
    <source>
        <dbReference type="PIRSR" id="PIRSR600829-4"/>
    </source>
</evidence>
<dbReference type="GO" id="GO:0005886">
    <property type="term" value="C:plasma membrane"/>
    <property type="evidence" value="ECO:0007669"/>
    <property type="project" value="UniProtKB-SubCell"/>
</dbReference>
<feature type="binding site" evidence="23">
    <location>
        <position position="89"/>
    </location>
    <ligand>
        <name>a divalent metal cation</name>
        <dbReference type="ChEBI" id="CHEBI:60240"/>
    </ligand>
</feature>
<dbReference type="InterPro" id="IPR000829">
    <property type="entry name" value="DAGK"/>
</dbReference>
<keyword evidence="15 24" id="KW-1133">Transmembrane helix</keyword>
<feature type="transmembrane region" description="Helical" evidence="24">
    <location>
        <begin position="112"/>
        <end position="134"/>
    </location>
</feature>
<dbReference type="PROSITE" id="PS01069">
    <property type="entry name" value="DAGK_PROKAR"/>
    <property type="match status" value="1"/>
</dbReference>
<keyword evidence="8 24" id="KW-0808">Transferase</keyword>
<dbReference type="Gene3D" id="1.10.287.3610">
    <property type="match status" value="1"/>
</dbReference>
<evidence type="ECO:0000256" key="24">
    <source>
        <dbReference type="RuleBase" id="RU363065"/>
    </source>
</evidence>
<evidence type="ECO:0000256" key="10">
    <source>
        <dbReference type="ARBA" id="ARBA00022723"/>
    </source>
</evidence>
<keyword evidence="9 24" id="KW-0812">Transmembrane</keyword>
<feature type="transmembrane region" description="Helical" evidence="24">
    <location>
        <begin position="48"/>
        <end position="66"/>
    </location>
</feature>
<feature type="binding site" evidence="22">
    <location>
        <position position="22"/>
    </location>
    <ligand>
        <name>ATP</name>
        <dbReference type="ChEBI" id="CHEBI:30616"/>
    </ligand>
</feature>
<evidence type="ECO:0000256" key="5">
    <source>
        <dbReference type="ARBA" id="ARBA00022475"/>
    </source>
</evidence>
<comment type="function">
    <text evidence="24">Catalyzes the ATP-dependent phosphorylation of sn-l,2-diacylglycerol (DAG) to phosphatidic acid. Involved in the recycling of diacylglycerol produced as a by-product during membrane-derived oligosaccharide (MDO) biosynthesis.</text>
</comment>
<dbReference type="GO" id="GO:0004143">
    <property type="term" value="F:ATP-dependent diacylglycerol kinase activity"/>
    <property type="evidence" value="ECO:0007669"/>
    <property type="project" value="UniProtKB-EC"/>
</dbReference>
<keyword evidence="17 24" id="KW-0472">Membrane</keyword>
<keyword evidence="13 22" id="KW-0067">ATP-binding</keyword>
<dbReference type="Pfam" id="PF01219">
    <property type="entry name" value="DAGK_prokar"/>
    <property type="match status" value="1"/>
</dbReference>
<keyword evidence="14 23" id="KW-0460">Magnesium</keyword>
<evidence type="ECO:0000256" key="15">
    <source>
        <dbReference type="ARBA" id="ARBA00022989"/>
    </source>
</evidence>
<evidence type="ECO:0000256" key="18">
    <source>
        <dbReference type="ARBA" id="ARBA00023209"/>
    </source>
</evidence>
<keyword evidence="5" id="KW-1003">Cell membrane</keyword>
<feature type="transmembrane region" description="Helical" evidence="24">
    <location>
        <begin position="72"/>
        <end position="92"/>
    </location>
</feature>
<proteinExistence type="inferred from homology"/>
<keyword evidence="6" id="KW-0444">Lipid biosynthesis</keyword>
<feature type="binding site" evidence="22">
    <location>
        <begin position="107"/>
        <end position="108"/>
    </location>
    <ligand>
        <name>ATP</name>
        <dbReference type="ChEBI" id="CHEBI:30616"/>
    </ligand>
</feature>
<keyword evidence="18" id="KW-0594">Phospholipid biosynthesis</keyword>
<evidence type="ECO:0000256" key="13">
    <source>
        <dbReference type="ARBA" id="ARBA00022840"/>
    </source>
</evidence>
<dbReference type="EC" id="2.7.1.107" evidence="3 24"/>
<evidence type="ECO:0000256" key="4">
    <source>
        <dbReference type="ARBA" id="ARBA00017575"/>
    </source>
</evidence>
<comment type="similarity">
    <text evidence="2 24">Belongs to the bacterial diacylglycerol kinase family.</text>
</comment>
<dbReference type="GO" id="GO:0005524">
    <property type="term" value="F:ATP binding"/>
    <property type="evidence" value="ECO:0007669"/>
    <property type="project" value="UniProtKB-KW"/>
</dbReference>
<feature type="binding site" evidence="21">
    <location>
        <position position="111"/>
    </location>
    <ligand>
        <name>substrate</name>
    </ligand>
</feature>
<reference evidence="25" key="1">
    <citation type="submission" date="2015-08" db="EMBL/GenBank/DDBJ databases">
        <title>Discovery and development of a PCR assay for identification of three novel provisional O serotypes of Vibrio parahaemolyticus.</title>
        <authorList>
            <person name="Guo X."/>
            <person name="Chen L."/>
            <person name="Chen H."/>
            <person name="Chen M."/>
            <person name="Liu B."/>
        </authorList>
    </citation>
    <scope>NUCLEOTIDE SEQUENCE</scope>
    <source>
        <strain evidence="25">G3501</strain>
    </source>
</reference>
<keyword evidence="16 24" id="KW-0443">Lipid metabolism</keyword>
<keyword evidence="11 22" id="KW-0547">Nucleotide-binding</keyword>
<feature type="binding site" evidence="22">
    <location>
        <position position="29"/>
    </location>
    <ligand>
        <name>ATP</name>
        <dbReference type="ChEBI" id="CHEBI:30616"/>
    </ligand>
</feature>
<evidence type="ECO:0000256" key="20">
    <source>
        <dbReference type="PIRSR" id="PIRSR600829-1"/>
    </source>
</evidence>
<accession>A0A1B3PE69</accession>
<evidence type="ECO:0000256" key="21">
    <source>
        <dbReference type="PIRSR" id="PIRSR600829-2"/>
    </source>
</evidence>
<evidence type="ECO:0000256" key="12">
    <source>
        <dbReference type="ARBA" id="ARBA00022777"/>
    </source>
</evidence>
<keyword evidence="12 24" id="KW-0418">Kinase</keyword>
<evidence type="ECO:0000256" key="11">
    <source>
        <dbReference type="ARBA" id="ARBA00022741"/>
    </source>
</evidence>
<dbReference type="PANTHER" id="PTHR34299:SF1">
    <property type="entry name" value="DIACYLGLYCEROL KINASE"/>
    <property type="match status" value="1"/>
</dbReference>